<keyword evidence="5" id="KW-1185">Reference proteome</keyword>
<sequence>MRQADTAAWSGILVYLECRRGKLHPVGRELIAEAARLSAKLGGKVYAAAIGCGLEDVPKQLADCALDKIYLYETEEEYSPVLYEKIMTECIYDIKPSVVLIGGTYEGRALAPRLAVAFGSGLTADCTALDIDEEDNLVQIRPAFGGNVMASIVTQFTRPQFATVRPGIMEAFFGENPGRAEIVRKTVRPADDSFRILDVQEKEASGGITDAHVLVVAGRGVKKKEDLAMLRELAGLLGGQLASSRALVEKGWMPPERQIGLSGSTVSPDYMITCGVSGTVQFMAGMRHTKNIIAVNTDPDARIFEIAHYPVCGDLYEIVPELIKRLGAGKGDGSPEIHL</sequence>
<dbReference type="RefSeq" id="WP_006444272.1">
    <property type="nucleotide sequence ID" value="NZ_CP036524.1"/>
</dbReference>
<reference evidence="4" key="1">
    <citation type="submission" date="2009-02" db="EMBL/GenBank/DDBJ databases">
        <authorList>
            <person name="Fulton L."/>
            <person name="Clifton S."/>
            <person name="Fulton B."/>
            <person name="Xu J."/>
            <person name="Minx P."/>
            <person name="Pepin K.H."/>
            <person name="Johnson M."/>
            <person name="Bhonagiri V."/>
            <person name="Nash W.E."/>
            <person name="Mardis E.R."/>
            <person name="Wilson R.K."/>
        </authorList>
    </citation>
    <scope>NUCLEOTIDE SEQUENCE [LARGE SCALE GENOMIC DNA]</scope>
    <source>
        <strain evidence="4">DSM 15053</strain>
    </source>
</reference>
<dbReference type="PANTHER" id="PTHR43153:SF1">
    <property type="entry name" value="ELECTRON TRANSFER FLAVOPROTEIN SUBUNIT ALPHA, MITOCHONDRIAL"/>
    <property type="match status" value="1"/>
</dbReference>
<reference evidence="4" key="2">
    <citation type="submission" date="2013-06" db="EMBL/GenBank/DDBJ databases">
        <title>Draft genome sequence of Clostridium hylemonae (DSM 15053).</title>
        <authorList>
            <person name="Sudarsanam P."/>
            <person name="Ley R."/>
            <person name="Guruge J."/>
            <person name="Turnbaugh P.J."/>
            <person name="Mahowald M."/>
            <person name="Liep D."/>
            <person name="Gordon J."/>
        </authorList>
    </citation>
    <scope>NUCLEOTIDE SEQUENCE</scope>
    <source>
        <strain evidence="4">DSM 15053</strain>
    </source>
</reference>
<evidence type="ECO:0000313" key="5">
    <source>
        <dbReference type="Proteomes" id="UP000004893"/>
    </source>
</evidence>
<dbReference type="InterPro" id="IPR014731">
    <property type="entry name" value="ETF_asu_C"/>
</dbReference>
<dbReference type="InterPro" id="IPR014730">
    <property type="entry name" value="ETF_a/b_N"/>
</dbReference>
<dbReference type="STRING" id="553973.CLOHYLEM_06915"/>
<evidence type="ECO:0000259" key="3">
    <source>
        <dbReference type="SMART" id="SM00893"/>
    </source>
</evidence>
<keyword evidence="2" id="KW-0285">Flavoprotein</keyword>
<dbReference type="SMART" id="SM00893">
    <property type="entry name" value="ETF"/>
    <property type="match status" value="1"/>
</dbReference>
<dbReference type="Gene3D" id="3.40.50.620">
    <property type="entry name" value="HUPs"/>
    <property type="match status" value="1"/>
</dbReference>
<name>C0C4A0_9FIRM</name>
<feature type="binding site" evidence="2">
    <location>
        <begin position="244"/>
        <end position="245"/>
    </location>
    <ligand>
        <name>FAD</name>
        <dbReference type="ChEBI" id="CHEBI:57692"/>
    </ligand>
</feature>
<feature type="binding site" evidence="2">
    <location>
        <position position="219"/>
    </location>
    <ligand>
        <name>FAD</name>
        <dbReference type="ChEBI" id="CHEBI:57692"/>
    </ligand>
</feature>
<dbReference type="SUPFAM" id="SSF52402">
    <property type="entry name" value="Adenine nucleotide alpha hydrolases-like"/>
    <property type="match status" value="1"/>
</dbReference>
<evidence type="ECO:0000256" key="2">
    <source>
        <dbReference type="PIRSR" id="PIRSR000089-1"/>
    </source>
</evidence>
<organism evidence="4 5">
    <name type="scientific">[Clostridium] hylemonae DSM 15053</name>
    <dbReference type="NCBI Taxonomy" id="553973"/>
    <lineage>
        <taxon>Bacteria</taxon>
        <taxon>Bacillati</taxon>
        <taxon>Bacillota</taxon>
        <taxon>Clostridia</taxon>
        <taxon>Lachnospirales</taxon>
        <taxon>Lachnospiraceae</taxon>
    </lineage>
</organism>
<dbReference type="eggNOG" id="COG2025">
    <property type="taxonomic scope" value="Bacteria"/>
</dbReference>
<dbReference type="AlphaFoldDB" id="C0C4A0"/>
<dbReference type="PANTHER" id="PTHR43153">
    <property type="entry name" value="ELECTRON TRANSFER FLAVOPROTEIN ALPHA"/>
    <property type="match status" value="1"/>
</dbReference>
<dbReference type="EMBL" id="ABYI02000034">
    <property type="protein sequence ID" value="EEG72893.1"/>
    <property type="molecule type" value="Genomic_DNA"/>
</dbReference>
<dbReference type="SUPFAM" id="SSF52467">
    <property type="entry name" value="DHS-like NAD/FAD-binding domain"/>
    <property type="match status" value="1"/>
</dbReference>
<gene>
    <name evidence="4" type="primary">etfA</name>
    <name evidence="4" type="ORF">CLOHYLEM_06915</name>
</gene>
<feature type="binding site" evidence="2">
    <location>
        <begin position="258"/>
        <end position="262"/>
    </location>
    <ligand>
        <name>FAD</name>
        <dbReference type="ChEBI" id="CHEBI:57692"/>
    </ligand>
</feature>
<feature type="domain" description="Electron transfer flavoprotein alpha/beta-subunit N-terminal" evidence="3">
    <location>
        <begin position="12"/>
        <end position="198"/>
    </location>
</feature>
<dbReference type="GO" id="GO:0033539">
    <property type="term" value="P:fatty acid beta-oxidation using acyl-CoA dehydrogenase"/>
    <property type="evidence" value="ECO:0007669"/>
    <property type="project" value="TreeGrafter"/>
</dbReference>
<dbReference type="Pfam" id="PF01012">
    <property type="entry name" value="ETF"/>
    <property type="match status" value="1"/>
</dbReference>
<keyword evidence="2" id="KW-0274">FAD</keyword>
<comment type="caution">
    <text evidence="4">The sequence shown here is derived from an EMBL/GenBank/DDBJ whole genome shotgun (WGS) entry which is preliminary data.</text>
</comment>
<dbReference type="CDD" id="cd01715">
    <property type="entry name" value="ETF_alpha"/>
    <property type="match status" value="1"/>
</dbReference>
<proteinExistence type="inferred from homology"/>
<accession>C0C4A0</accession>
<protein>
    <submittedName>
        <fullName evidence="4">Electron transfer flavoprotein FAD-binding domain protein</fullName>
    </submittedName>
</protein>
<evidence type="ECO:0000256" key="1">
    <source>
        <dbReference type="ARBA" id="ARBA00005817"/>
    </source>
</evidence>
<dbReference type="GO" id="GO:0050660">
    <property type="term" value="F:flavin adenine dinucleotide binding"/>
    <property type="evidence" value="ECO:0007669"/>
    <property type="project" value="InterPro"/>
</dbReference>
<dbReference type="Proteomes" id="UP000004893">
    <property type="component" value="Unassembled WGS sequence"/>
</dbReference>
<comment type="cofactor">
    <cofactor evidence="2">
        <name>FAD</name>
        <dbReference type="ChEBI" id="CHEBI:57692"/>
    </cofactor>
    <text evidence="2">Binds 1 FAD per dimer.</text>
</comment>
<dbReference type="OrthoDB" id="9770286at2"/>
<dbReference type="Gene3D" id="3.40.50.1220">
    <property type="entry name" value="TPP-binding domain"/>
    <property type="match status" value="1"/>
</dbReference>
<dbReference type="InterPro" id="IPR033947">
    <property type="entry name" value="ETF_alpha_N"/>
</dbReference>
<dbReference type="Pfam" id="PF00766">
    <property type="entry name" value="ETF_alpha"/>
    <property type="match status" value="1"/>
</dbReference>
<feature type="binding site" evidence="2">
    <location>
        <position position="296"/>
    </location>
    <ligand>
        <name>FAD</name>
        <dbReference type="ChEBI" id="CHEBI:57692"/>
    </ligand>
</feature>
<dbReference type="InterPro" id="IPR029035">
    <property type="entry name" value="DHS-like_NAD/FAD-binding_dom"/>
</dbReference>
<dbReference type="InterPro" id="IPR014729">
    <property type="entry name" value="Rossmann-like_a/b/a_fold"/>
</dbReference>
<dbReference type="InterPro" id="IPR001308">
    <property type="entry name" value="ETF_a/FixB"/>
</dbReference>
<evidence type="ECO:0000313" key="4">
    <source>
        <dbReference type="EMBL" id="EEG72893.1"/>
    </source>
</evidence>
<dbReference type="GO" id="GO:0009055">
    <property type="term" value="F:electron transfer activity"/>
    <property type="evidence" value="ECO:0007669"/>
    <property type="project" value="InterPro"/>
</dbReference>
<comment type="similarity">
    <text evidence="1">Belongs to the ETF alpha-subunit/FixB family.</text>
</comment>
<dbReference type="PIRSF" id="PIRSF000089">
    <property type="entry name" value="Electra_flavoP_a"/>
    <property type="match status" value="1"/>
</dbReference>
<dbReference type="HOGENOM" id="CLU_034178_1_1_9"/>